<dbReference type="PROSITE" id="PS00018">
    <property type="entry name" value="EF_HAND_1"/>
    <property type="match status" value="1"/>
</dbReference>
<dbReference type="InterPro" id="IPR018247">
    <property type="entry name" value="EF_Hand_1_Ca_BS"/>
</dbReference>
<evidence type="ECO:0000256" key="1">
    <source>
        <dbReference type="ARBA" id="ARBA00004498"/>
    </source>
</evidence>
<dbReference type="PANTHER" id="PTHR13866:SF31">
    <property type="entry name" value="SPARC-LIKE 2"/>
    <property type="match status" value="1"/>
</dbReference>
<comment type="caution">
    <text evidence="10">The sequence shown here is derived from an EMBL/GenBank/DDBJ whole genome shotgun (WGS) entry which is preliminary data.</text>
</comment>
<dbReference type="PROSITE" id="PS50222">
    <property type="entry name" value="EF_HAND_2"/>
    <property type="match status" value="1"/>
</dbReference>
<dbReference type="InterPro" id="IPR002048">
    <property type="entry name" value="EF_hand_dom"/>
</dbReference>
<dbReference type="GO" id="GO:0005518">
    <property type="term" value="F:collagen binding"/>
    <property type="evidence" value="ECO:0007669"/>
    <property type="project" value="TreeGrafter"/>
</dbReference>
<feature type="domain" description="Kazal-like" evidence="9">
    <location>
        <begin position="1"/>
        <end position="42"/>
    </location>
</feature>
<proteinExistence type="predicted"/>
<dbReference type="Pfam" id="PF07648">
    <property type="entry name" value="Kazal_2"/>
    <property type="match status" value="1"/>
</dbReference>
<reference evidence="10 11" key="1">
    <citation type="submission" date="2019-04" db="EMBL/GenBank/DDBJ databases">
        <title>Chromosome genome assembly for Takifugu flavidus.</title>
        <authorList>
            <person name="Xiao S."/>
        </authorList>
    </citation>
    <scope>NUCLEOTIDE SEQUENCE [LARGE SCALE GENOMIC DNA]</scope>
    <source>
        <strain evidence="10">HTHZ2018</strain>
        <tissue evidence="10">Muscle</tissue>
    </source>
</reference>
<dbReference type="InterPro" id="IPR019577">
    <property type="entry name" value="SPARC/Testican_Ca-bd-dom"/>
</dbReference>
<dbReference type="Gene3D" id="3.30.60.30">
    <property type="match status" value="1"/>
</dbReference>
<evidence type="ECO:0000313" key="10">
    <source>
        <dbReference type="EMBL" id="TWW78284.1"/>
    </source>
</evidence>
<keyword evidence="7" id="KW-0325">Glycoprotein</keyword>
<evidence type="ECO:0000256" key="4">
    <source>
        <dbReference type="ARBA" id="ARBA00022729"/>
    </source>
</evidence>
<accession>A0A5C6PES5</accession>
<dbReference type="Proteomes" id="UP000324091">
    <property type="component" value="Chromosome 11"/>
</dbReference>
<dbReference type="GO" id="GO:0005615">
    <property type="term" value="C:extracellular space"/>
    <property type="evidence" value="ECO:0007669"/>
    <property type="project" value="TreeGrafter"/>
</dbReference>
<evidence type="ECO:0000256" key="6">
    <source>
        <dbReference type="ARBA" id="ARBA00023157"/>
    </source>
</evidence>
<keyword evidence="4" id="KW-0732">Signal</keyword>
<dbReference type="EMBL" id="RHFK02000003">
    <property type="protein sequence ID" value="TWW78284.1"/>
    <property type="molecule type" value="Genomic_DNA"/>
</dbReference>
<protein>
    <recommendedName>
        <fullName evidence="12">Kazal-like domain-containing protein</fullName>
    </recommendedName>
</protein>
<feature type="domain" description="EF-hand" evidence="8">
    <location>
        <begin position="70"/>
        <end position="105"/>
    </location>
</feature>
<dbReference type="SMART" id="SM00280">
    <property type="entry name" value="KAZAL"/>
    <property type="match status" value="1"/>
</dbReference>
<dbReference type="InterPro" id="IPR011992">
    <property type="entry name" value="EF-hand-dom_pair"/>
</dbReference>
<keyword evidence="3" id="KW-0479">Metal-binding</keyword>
<name>A0A5C6PES5_9TELE</name>
<dbReference type="Gene3D" id="1.10.238.10">
    <property type="entry name" value="EF-hand"/>
    <property type="match status" value="1"/>
</dbReference>
<evidence type="ECO:0000256" key="7">
    <source>
        <dbReference type="ARBA" id="ARBA00023180"/>
    </source>
</evidence>
<dbReference type="InterPro" id="IPR036058">
    <property type="entry name" value="Kazal_dom_sf"/>
</dbReference>
<evidence type="ECO:0008006" key="12">
    <source>
        <dbReference type="Google" id="ProtNLM"/>
    </source>
</evidence>
<organism evidence="10 11">
    <name type="scientific">Takifugu flavidus</name>
    <name type="common">sansaifugu</name>
    <dbReference type="NCBI Taxonomy" id="433684"/>
    <lineage>
        <taxon>Eukaryota</taxon>
        <taxon>Metazoa</taxon>
        <taxon>Chordata</taxon>
        <taxon>Craniata</taxon>
        <taxon>Vertebrata</taxon>
        <taxon>Euteleostomi</taxon>
        <taxon>Actinopterygii</taxon>
        <taxon>Neopterygii</taxon>
        <taxon>Teleostei</taxon>
        <taxon>Neoteleostei</taxon>
        <taxon>Acanthomorphata</taxon>
        <taxon>Eupercaria</taxon>
        <taxon>Tetraodontiformes</taxon>
        <taxon>Tetradontoidea</taxon>
        <taxon>Tetraodontidae</taxon>
        <taxon>Takifugu</taxon>
    </lineage>
</organism>
<dbReference type="Pfam" id="PF10591">
    <property type="entry name" value="SPARC_Ca_bdg"/>
    <property type="match status" value="1"/>
</dbReference>
<comment type="subcellular location">
    <subcellularLocation>
        <location evidence="1">Secreted</location>
        <location evidence="1">Extracellular space</location>
        <location evidence="1">Extracellular matrix</location>
    </subcellularLocation>
</comment>
<dbReference type="SUPFAM" id="SSF100895">
    <property type="entry name" value="Kazal-type serine protease inhibitors"/>
    <property type="match status" value="1"/>
</dbReference>
<evidence type="ECO:0000256" key="3">
    <source>
        <dbReference type="ARBA" id="ARBA00022723"/>
    </source>
</evidence>
<keyword evidence="6" id="KW-1015">Disulfide bond</keyword>
<evidence type="ECO:0000259" key="9">
    <source>
        <dbReference type="PROSITE" id="PS51465"/>
    </source>
</evidence>
<keyword evidence="5" id="KW-0106">Calcium</keyword>
<evidence type="ECO:0000256" key="2">
    <source>
        <dbReference type="ARBA" id="ARBA00022525"/>
    </source>
</evidence>
<evidence type="ECO:0000259" key="8">
    <source>
        <dbReference type="PROSITE" id="PS50222"/>
    </source>
</evidence>
<keyword evidence="11" id="KW-1185">Reference proteome</keyword>
<evidence type="ECO:0000313" key="11">
    <source>
        <dbReference type="Proteomes" id="UP000324091"/>
    </source>
</evidence>
<keyword evidence="2" id="KW-0964">Secreted</keyword>
<dbReference type="PROSITE" id="PS51465">
    <property type="entry name" value="KAZAL_2"/>
    <property type="match status" value="1"/>
</dbReference>
<dbReference type="GO" id="GO:0005509">
    <property type="term" value="F:calcium ion binding"/>
    <property type="evidence" value="ECO:0007669"/>
    <property type="project" value="InterPro"/>
</dbReference>
<dbReference type="SUPFAM" id="SSF47473">
    <property type="entry name" value="EF-hand"/>
    <property type="match status" value="1"/>
</dbReference>
<dbReference type="PANTHER" id="PTHR13866">
    <property type="entry name" value="SPARC OSTEONECTIN"/>
    <property type="match status" value="1"/>
</dbReference>
<dbReference type="GO" id="GO:0050840">
    <property type="term" value="F:extracellular matrix binding"/>
    <property type="evidence" value="ECO:0007669"/>
    <property type="project" value="TreeGrafter"/>
</dbReference>
<evidence type="ECO:0000256" key="5">
    <source>
        <dbReference type="ARBA" id="ARBA00022837"/>
    </source>
</evidence>
<dbReference type="InterPro" id="IPR002350">
    <property type="entry name" value="Kazal_dom"/>
</dbReference>
<dbReference type="AlphaFoldDB" id="A0A5C6PES5"/>
<gene>
    <name evidence="10" type="ORF">D4764_11G0004050</name>
</gene>
<sequence>MSKGTPVCSVLGNTYANECVLHREACRKRCRIGLAHRGACLVPNWFLLLSRVGKSYSPGASSQRCLSHRQRTQLAQERFTMLDRNKDGTLSRVDLKKMTYRTMPLESCAMLFFQSDPPPTTPVTLQGLIPAIPSNDNVYYLLGVPLLMDAHKWKQYPPDSYGGDEWMVPTSLSQLGCVYRSCDHNRNKKVTLQQWTTCLVDRTEAWFHSFMC</sequence>
<dbReference type="CDD" id="cd00104">
    <property type="entry name" value="KAZAL_FS"/>
    <property type="match status" value="1"/>
</dbReference>